<keyword evidence="4" id="KW-0539">Nucleus</keyword>
<dbReference type="Proteomes" id="UP000054251">
    <property type="component" value="Unassembled WGS sequence"/>
</dbReference>
<protein>
    <recommendedName>
        <fullName evidence="5">Xylanolytic transcriptional activator regulatory domain-containing protein</fullName>
    </recommendedName>
</protein>
<dbReference type="RefSeq" id="XP_015464349.1">
    <property type="nucleotide sequence ID" value="XM_015614823.1"/>
</dbReference>
<evidence type="ECO:0000259" key="5">
    <source>
        <dbReference type="Pfam" id="PF04082"/>
    </source>
</evidence>
<dbReference type="PANTHER" id="PTHR31069">
    <property type="entry name" value="OLEATE-ACTIVATED TRANSCRIPTION FACTOR 1-RELATED"/>
    <property type="match status" value="1"/>
</dbReference>
<evidence type="ECO:0000256" key="1">
    <source>
        <dbReference type="ARBA" id="ARBA00023015"/>
    </source>
</evidence>
<gene>
    <name evidence="6" type="ORF">AC631_05994</name>
</gene>
<dbReference type="GO" id="GO:0045944">
    <property type="term" value="P:positive regulation of transcription by RNA polymerase II"/>
    <property type="evidence" value="ECO:0007669"/>
    <property type="project" value="TreeGrafter"/>
</dbReference>
<evidence type="ECO:0000256" key="3">
    <source>
        <dbReference type="ARBA" id="ARBA00023163"/>
    </source>
</evidence>
<keyword evidence="7" id="KW-1185">Reference proteome</keyword>
<sequence>MANSLYLNRDPDYFLDRETDEKTKHLQRKLWYFLVNADVEDSITFGTPIWTMQDNYDTNLPFYCQNNSNLIDMEFEGQLIKAFEYLNPVISSVHSILETILKVKSSPKIIYVAKSLSELENLIDDRLGGLNEYLVLDDSLPDFLKIMKLKLLLHCKLFLSYTYYCLHVYYEERGIFHLHLFYLKKLIMIIFHELAGISLNLLHNYRSILWTWIYIYNDTST</sequence>
<dbReference type="AlphaFoldDB" id="A0A0V1PPT1"/>
<dbReference type="PANTHER" id="PTHR31069:SF12">
    <property type="entry name" value="TRANSCRIPTION FACTOR DOMAIN-CONTAINING PROTEIN"/>
    <property type="match status" value="1"/>
</dbReference>
<proteinExistence type="predicted"/>
<dbReference type="GeneID" id="26843003"/>
<organism evidence="6 7">
    <name type="scientific">Debaryomyces fabryi</name>
    <dbReference type="NCBI Taxonomy" id="58627"/>
    <lineage>
        <taxon>Eukaryota</taxon>
        <taxon>Fungi</taxon>
        <taxon>Dikarya</taxon>
        <taxon>Ascomycota</taxon>
        <taxon>Saccharomycotina</taxon>
        <taxon>Pichiomycetes</taxon>
        <taxon>Debaryomycetaceae</taxon>
        <taxon>Debaryomyces</taxon>
    </lineage>
</organism>
<dbReference type="GO" id="GO:0006351">
    <property type="term" value="P:DNA-templated transcription"/>
    <property type="evidence" value="ECO:0007669"/>
    <property type="project" value="InterPro"/>
</dbReference>
<dbReference type="InterPro" id="IPR007219">
    <property type="entry name" value="XnlR_reg_dom"/>
</dbReference>
<dbReference type="GO" id="GO:0000981">
    <property type="term" value="F:DNA-binding transcription factor activity, RNA polymerase II-specific"/>
    <property type="evidence" value="ECO:0007669"/>
    <property type="project" value="TreeGrafter"/>
</dbReference>
<dbReference type="CDD" id="cd12148">
    <property type="entry name" value="fungal_TF_MHR"/>
    <property type="match status" value="1"/>
</dbReference>
<keyword evidence="2" id="KW-0238">DNA-binding</keyword>
<keyword evidence="3" id="KW-0804">Transcription</keyword>
<evidence type="ECO:0000256" key="4">
    <source>
        <dbReference type="ARBA" id="ARBA00023242"/>
    </source>
</evidence>
<dbReference type="OrthoDB" id="4159781at2759"/>
<dbReference type="GO" id="GO:0000978">
    <property type="term" value="F:RNA polymerase II cis-regulatory region sequence-specific DNA binding"/>
    <property type="evidence" value="ECO:0007669"/>
    <property type="project" value="TreeGrafter"/>
</dbReference>
<evidence type="ECO:0000313" key="7">
    <source>
        <dbReference type="Proteomes" id="UP000054251"/>
    </source>
</evidence>
<keyword evidence="1" id="KW-0805">Transcription regulation</keyword>
<dbReference type="GO" id="GO:0005634">
    <property type="term" value="C:nucleus"/>
    <property type="evidence" value="ECO:0007669"/>
    <property type="project" value="TreeGrafter"/>
</dbReference>
<dbReference type="EMBL" id="LMYN01000420">
    <property type="protein sequence ID" value="KRZ98246.1"/>
    <property type="molecule type" value="Genomic_DNA"/>
</dbReference>
<dbReference type="InterPro" id="IPR050675">
    <property type="entry name" value="OAF3"/>
</dbReference>
<reference evidence="6 7" key="1">
    <citation type="submission" date="2015-11" db="EMBL/GenBank/DDBJ databases">
        <title>The genome of Debaryomyces fabryi.</title>
        <authorList>
            <person name="Tafer H."/>
            <person name="Lopandic K."/>
        </authorList>
    </citation>
    <scope>NUCLEOTIDE SEQUENCE [LARGE SCALE GENOMIC DNA]</scope>
    <source>
        <strain evidence="6 7">CBS 789</strain>
    </source>
</reference>
<dbReference type="Pfam" id="PF04082">
    <property type="entry name" value="Fungal_trans"/>
    <property type="match status" value="1"/>
</dbReference>
<evidence type="ECO:0000256" key="2">
    <source>
        <dbReference type="ARBA" id="ARBA00023125"/>
    </source>
</evidence>
<dbReference type="GO" id="GO:0008270">
    <property type="term" value="F:zinc ion binding"/>
    <property type="evidence" value="ECO:0007669"/>
    <property type="project" value="InterPro"/>
</dbReference>
<comment type="caution">
    <text evidence="6">The sequence shown here is derived from an EMBL/GenBank/DDBJ whole genome shotgun (WGS) entry which is preliminary data.</text>
</comment>
<evidence type="ECO:0000313" key="6">
    <source>
        <dbReference type="EMBL" id="KRZ98246.1"/>
    </source>
</evidence>
<feature type="domain" description="Xylanolytic transcriptional activator regulatory" evidence="5">
    <location>
        <begin position="1"/>
        <end position="120"/>
    </location>
</feature>
<name>A0A0V1PPT1_9ASCO</name>
<accession>A0A0V1PPT1</accession>